<feature type="region of interest" description="Disordered" evidence="1">
    <location>
        <begin position="43"/>
        <end position="126"/>
    </location>
</feature>
<dbReference type="AlphaFoldDB" id="A0AAD5H6T9"/>
<keyword evidence="3" id="KW-1185">Reference proteome</keyword>
<dbReference type="EMBL" id="JADXDR010000064">
    <property type="protein sequence ID" value="KAI7841402.1"/>
    <property type="molecule type" value="Genomic_DNA"/>
</dbReference>
<name>A0AAD5H6T9_9CHLO</name>
<sequence>MTAVAPPQLAAAAQLQLDGQAVEQIGAMLARLGGDGFISNAHSASSSNGSGSSSKGSTNGRPMNGSANGKAVDGKVVNGSANGQAINGSSQSTSSGSSQSIHTGSPAAAASSGNRQAPQLPKPWKQMSTDERRLYLLAVQSFYGEGVMYERRLASGRVLMALVDPRMKAQMSAHEWKERPKGGRCGLFTDSGPQQGRSYLARWTAEQCLLPAGGKLPLHVAGWRHKDGCPSNCLARNLEAGSRQAREAAGRAVQQLSGSVGAGEARRFLQALHKEMLVAVPAR</sequence>
<protein>
    <submittedName>
        <fullName evidence="2">Uncharacterized protein</fullName>
    </submittedName>
</protein>
<feature type="compositionally biased region" description="Low complexity" evidence="1">
    <location>
        <begin position="88"/>
        <end position="105"/>
    </location>
</feature>
<comment type="caution">
    <text evidence="2">The sequence shown here is derived from an EMBL/GenBank/DDBJ whole genome shotgun (WGS) entry which is preliminary data.</text>
</comment>
<feature type="compositionally biased region" description="Low complexity" evidence="1">
    <location>
        <begin position="43"/>
        <end position="60"/>
    </location>
</feature>
<evidence type="ECO:0000313" key="2">
    <source>
        <dbReference type="EMBL" id="KAI7841402.1"/>
    </source>
</evidence>
<gene>
    <name evidence="2" type="ORF">COHA_005019</name>
</gene>
<proteinExistence type="predicted"/>
<evidence type="ECO:0000256" key="1">
    <source>
        <dbReference type="SAM" id="MobiDB-lite"/>
    </source>
</evidence>
<organism evidence="2 3">
    <name type="scientific">Chlorella ohadii</name>
    <dbReference type="NCBI Taxonomy" id="2649997"/>
    <lineage>
        <taxon>Eukaryota</taxon>
        <taxon>Viridiplantae</taxon>
        <taxon>Chlorophyta</taxon>
        <taxon>core chlorophytes</taxon>
        <taxon>Trebouxiophyceae</taxon>
        <taxon>Chlorellales</taxon>
        <taxon>Chlorellaceae</taxon>
        <taxon>Chlorella clade</taxon>
        <taxon>Chlorella</taxon>
    </lineage>
</organism>
<evidence type="ECO:0000313" key="3">
    <source>
        <dbReference type="Proteomes" id="UP001205105"/>
    </source>
</evidence>
<accession>A0AAD5H6T9</accession>
<dbReference type="Proteomes" id="UP001205105">
    <property type="component" value="Unassembled WGS sequence"/>
</dbReference>
<reference evidence="2" key="1">
    <citation type="submission" date="2020-11" db="EMBL/GenBank/DDBJ databases">
        <title>Chlorella ohadii genome sequencing and assembly.</title>
        <authorList>
            <person name="Murik O."/>
            <person name="Treves H."/>
            <person name="Kedem I."/>
            <person name="Shotland Y."/>
            <person name="Kaplan A."/>
        </authorList>
    </citation>
    <scope>NUCLEOTIDE SEQUENCE</scope>
    <source>
        <strain evidence="2">1</strain>
    </source>
</reference>